<dbReference type="Proteomes" id="UP000076881">
    <property type="component" value="Unassembled WGS sequence"/>
</dbReference>
<keyword evidence="2" id="KW-1133">Transmembrane helix</keyword>
<name>A0A162IW58_CORDF</name>
<dbReference type="EMBL" id="AZHF01000002">
    <property type="protein sequence ID" value="OAA78975.1"/>
    <property type="molecule type" value="Genomic_DNA"/>
</dbReference>
<feature type="region of interest" description="Disordered" evidence="1">
    <location>
        <begin position="76"/>
        <end position="125"/>
    </location>
</feature>
<reference evidence="3 4" key="1">
    <citation type="journal article" date="2016" name="Genome Biol. Evol.">
        <title>Divergent and convergent evolution of fungal pathogenicity.</title>
        <authorList>
            <person name="Shang Y."/>
            <person name="Xiao G."/>
            <person name="Zheng P."/>
            <person name="Cen K."/>
            <person name="Zhan S."/>
            <person name="Wang C."/>
        </authorList>
    </citation>
    <scope>NUCLEOTIDE SEQUENCE [LARGE SCALE GENOMIC DNA]</scope>
    <source>
        <strain evidence="3 4">RCEF 1005</strain>
    </source>
</reference>
<evidence type="ECO:0000313" key="4">
    <source>
        <dbReference type="Proteomes" id="UP000076881"/>
    </source>
</evidence>
<evidence type="ECO:0000256" key="2">
    <source>
        <dbReference type="SAM" id="Phobius"/>
    </source>
</evidence>
<gene>
    <name evidence="3" type="ORF">LEL_02461</name>
</gene>
<accession>A0A162IW58</accession>
<keyword evidence="2" id="KW-0472">Membrane</keyword>
<proteinExistence type="predicted"/>
<feature type="transmembrane region" description="Helical" evidence="2">
    <location>
        <begin position="24"/>
        <end position="41"/>
    </location>
</feature>
<comment type="caution">
    <text evidence="3">The sequence shown here is derived from an EMBL/GenBank/DDBJ whole genome shotgun (WGS) entry which is preliminary data.</text>
</comment>
<evidence type="ECO:0000256" key="1">
    <source>
        <dbReference type="SAM" id="MobiDB-lite"/>
    </source>
</evidence>
<sequence length="164" mass="19246">MPFFSLLMASVSSCASIINIFWKLMLMVSGGIGSGLLRVIARFRRHSRHAAQREQDTAIILTTLVNLQKRLEAHEDSLGRQHSELTRRQHYLDRKHNDLNRKHNDLDQKHNDLNRKQNGLDKKHHALDEKHRELFCQQRLLRTQYKDQQDWNDTAGSDISELKT</sequence>
<dbReference type="AlphaFoldDB" id="A0A162IW58"/>
<protein>
    <submittedName>
        <fullName evidence="3">Uncharacterized protein</fullName>
    </submittedName>
</protein>
<keyword evidence="2" id="KW-0812">Transmembrane</keyword>
<organism evidence="3 4">
    <name type="scientific">Akanthomyces lecanii RCEF 1005</name>
    <dbReference type="NCBI Taxonomy" id="1081108"/>
    <lineage>
        <taxon>Eukaryota</taxon>
        <taxon>Fungi</taxon>
        <taxon>Dikarya</taxon>
        <taxon>Ascomycota</taxon>
        <taxon>Pezizomycotina</taxon>
        <taxon>Sordariomycetes</taxon>
        <taxon>Hypocreomycetidae</taxon>
        <taxon>Hypocreales</taxon>
        <taxon>Cordycipitaceae</taxon>
        <taxon>Akanthomyces</taxon>
        <taxon>Cordyceps confragosa</taxon>
    </lineage>
</organism>
<evidence type="ECO:0000313" key="3">
    <source>
        <dbReference type="EMBL" id="OAA78975.1"/>
    </source>
</evidence>
<keyword evidence="4" id="KW-1185">Reference proteome</keyword>